<keyword evidence="2" id="KW-0732">Signal</keyword>
<evidence type="ECO:0000256" key="1">
    <source>
        <dbReference type="ARBA" id="ARBA00022801"/>
    </source>
</evidence>
<dbReference type="Proteomes" id="UP001595548">
    <property type="component" value="Unassembled WGS sequence"/>
</dbReference>
<reference evidence="5" key="1">
    <citation type="journal article" date="2019" name="Int. J. Syst. Evol. Microbiol.">
        <title>The Global Catalogue of Microorganisms (GCM) 10K type strain sequencing project: providing services to taxonomists for standard genome sequencing and annotation.</title>
        <authorList>
            <consortium name="The Broad Institute Genomics Platform"/>
            <consortium name="The Broad Institute Genome Sequencing Center for Infectious Disease"/>
            <person name="Wu L."/>
            <person name="Ma J."/>
        </authorList>
    </citation>
    <scope>NUCLEOTIDE SEQUENCE [LARGE SCALE GENOMIC DNA]</scope>
    <source>
        <strain evidence="5">KCTC 52141</strain>
    </source>
</reference>
<evidence type="ECO:0000259" key="3">
    <source>
        <dbReference type="Pfam" id="PF08450"/>
    </source>
</evidence>
<name>A0ABV7HV03_9GAMM</name>
<sequence length="343" mass="37117">MNKRYVASAFGALLILMLAGCASPPNKTTDAAASTRIEILSPKALDYINPKAQLTTLGSGYAWTEGPLWVEDGGYLLFSDIPNNVIFKYSPHQGVSRYLDKSGATELFSGDDNGGSNALLLDNKQQLILLQQGDRRVARMQAPLDTPKAHYQTMTGFYEGSRLNSPNDATLDAAGNLYFTDPPYGLTDGFNDPRRELAFSGVFRLSRDGELTLLDDTVKAPNGIALSPDNNTLYVAVSDAEQPIWLAYNLTSDGKAINKRVWFDARNASTADDKGVPDGMAVHSSGAIYASAPGGVWLFSPQGELLAKIHTGRLTANCALNTKEDYLYITAHDTLLGLPLTRD</sequence>
<dbReference type="PROSITE" id="PS51257">
    <property type="entry name" value="PROKAR_LIPOPROTEIN"/>
    <property type="match status" value="1"/>
</dbReference>
<protein>
    <submittedName>
        <fullName evidence="4">SMP-30/gluconolactonase/LRE family protein</fullName>
    </submittedName>
</protein>
<dbReference type="Pfam" id="PF08450">
    <property type="entry name" value="SGL"/>
    <property type="match status" value="1"/>
</dbReference>
<proteinExistence type="predicted"/>
<evidence type="ECO:0000313" key="5">
    <source>
        <dbReference type="Proteomes" id="UP001595548"/>
    </source>
</evidence>
<keyword evidence="5" id="KW-1185">Reference proteome</keyword>
<dbReference type="SUPFAM" id="SSF63829">
    <property type="entry name" value="Calcium-dependent phosphotriesterase"/>
    <property type="match status" value="1"/>
</dbReference>
<dbReference type="PANTHER" id="PTHR47572:SF4">
    <property type="entry name" value="LACTONASE DRP35"/>
    <property type="match status" value="1"/>
</dbReference>
<dbReference type="InterPro" id="IPR013658">
    <property type="entry name" value="SGL"/>
</dbReference>
<comment type="caution">
    <text evidence="4">The sequence shown here is derived from an EMBL/GenBank/DDBJ whole genome shotgun (WGS) entry which is preliminary data.</text>
</comment>
<evidence type="ECO:0000313" key="4">
    <source>
        <dbReference type="EMBL" id="MFC3155497.1"/>
    </source>
</evidence>
<feature type="signal peptide" evidence="2">
    <location>
        <begin position="1"/>
        <end position="22"/>
    </location>
</feature>
<dbReference type="EMBL" id="JBHRTL010000006">
    <property type="protein sequence ID" value="MFC3155497.1"/>
    <property type="molecule type" value="Genomic_DNA"/>
</dbReference>
<dbReference type="PANTHER" id="PTHR47572">
    <property type="entry name" value="LIPOPROTEIN-RELATED"/>
    <property type="match status" value="1"/>
</dbReference>
<feature type="chain" id="PRO_5047106186" evidence="2">
    <location>
        <begin position="23"/>
        <end position="343"/>
    </location>
</feature>
<keyword evidence="1" id="KW-0378">Hydrolase</keyword>
<evidence type="ECO:0000256" key="2">
    <source>
        <dbReference type="SAM" id="SignalP"/>
    </source>
</evidence>
<gene>
    <name evidence="4" type="ORF">ACFOEB_09835</name>
</gene>
<organism evidence="4 5">
    <name type="scientific">Gilvimarinus japonicus</name>
    <dbReference type="NCBI Taxonomy" id="1796469"/>
    <lineage>
        <taxon>Bacteria</taxon>
        <taxon>Pseudomonadati</taxon>
        <taxon>Pseudomonadota</taxon>
        <taxon>Gammaproteobacteria</taxon>
        <taxon>Cellvibrionales</taxon>
        <taxon>Cellvibrionaceae</taxon>
        <taxon>Gilvimarinus</taxon>
    </lineage>
</organism>
<dbReference type="Gene3D" id="2.120.10.30">
    <property type="entry name" value="TolB, C-terminal domain"/>
    <property type="match status" value="1"/>
</dbReference>
<dbReference type="InterPro" id="IPR005511">
    <property type="entry name" value="SMP-30"/>
</dbReference>
<dbReference type="InterPro" id="IPR011042">
    <property type="entry name" value="6-blade_b-propeller_TolB-like"/>
</dbReference>
<dbReference type="PRINTS" id="PR01790">
    <property type="entry name" value="SMP30FAMILY"/>
</dbReference>
<accession>A0ABV7HV03</accession>
<dbReference type="InterPro" id="IPR051262">
    <property type="entry name" value="SMP-30/CGR1_Lactonase"/>
</dbReference>
<feature type="domain" description="SMP-30/Gluconolactonase/LRE-like region" evidence="3">
    <location>
        <begin position="63"/>
        <end position="332"/>
    </location>
</feature>
<dbReference type="RefSeq" id="WP_382416225.1">
    <property type="nucleotide sequence ID" value="NZ_AP031500.1"/>
</dbReference>